<comment type="caution">
    <text evidence="3">The sequence shown here is derived from an EMBL/GenBank/DDBJ whole genome shotgun (WGS) entry which is preliminary data.</text>
</comment>
<dbReference type="PROSITE" id="PS50172">
    <property type="entry name" value="BRCT"/>
    <property type="match status" value="1"/>
</dbReference>
<dbReference type="OrthoDB" id="2575354at2759"/>
<dbReference type="SMART" id="SM00292">
    <property type="entry name" value="BRCT"/>
    <property type="match status" value="1"/>
</dbReference>
<accession>A0A4Q1BDP4</accession>
<dbReference type="EMBL" id="SDIL01000099">
    <property type="protein sequence ID" value="RXK36377.1"/>
    <property type="molecule type" value="Genomic_DNA"/>
</dbReference>
<evidence type="ECO:0000259" key="2">
    <source>
        <dbReference type="PROSITE" id="PS50172"/>
    </source>
</evidence>
<evidence type="ECO:0000313" key="4">
    <source>
        <dbReference type="Proteomes" id="UP000289152"/>
    </source>
</evidence>
<dbReference type="InterPro" id="IPR036420">
    <property type="entry name" value="BRCT_dom_sf"/>
</dbReference>
<dbReference type="InterPro" id="IPR001357">
    <property type="entry name" value="BRCT_dom"/>
</dbReference>
<feature type="region of interest" description="Disordered" evidence="1">
    <location>
        <begin position="225"/>
        <end position="311"/>
    </location>
</feature>
<organism evidence="3 4">
    <name type="scientific">Tremella mesenterica</name>
    <name type="common">Jelly fungus</name>
    <dbReference type="NCBI Taxonomy" id="5217"/>
    <lineage>
        <taxon>Eukaryota</taxon>
        <taxon>Fungi</taxon>
        <taxon>Dikarya</taxon>
        <taxon>Basidiomycota</taxon>
        <taxon>Agaricomycotina</taxon>
        <taxon>Tremellomycetes</taxon>
        <taxon>Tremellales</taxon>
        <taxon>Tremellaceae</taxon>
        <taxon>Tremella</taxon>
    </lineage>
</organism>
<feature type="region of interest" description="Disordered" evidence="1">
    <location>
        <begin position="655"/>
        <end position="674"/>
    </location>
</feature>
<sequence>MADPMPPTFYPIGGVSRSSGGRGIFFDTGLNNAVEVWIDVNLPNRLNLIYALKREGARITTQHYAPSTSLLILAPGSESIFDLYCHSEWLRPRQKLWYERRKQKLGIIEEEWQRKVILMGDWVEKCIEAGRFLGEEDGWGGARVGGPPPHMYPPSTRSMDDETVDPASQPDHPPVGAGDIVTETLKDAPDQAATHDPYQSPVTEPGNDSVEMSEADELLEILQEAVPPEGGDTVSEQTEDAGQRRKEGGSNQESAQDEENDHELVIVETPERRNPTSSKSPSTTKGIRPNQKSPLRHEHVASSPLTSRHDHLATINPSNPSTITENPITLPSSQSEIVEPIEERPSSSRSPVIFIDKAEPPTPNQSVPPTAPLAPVDPSEIFAGCRFRVDLDRPGRKDLINRIKAAGGQIIVDFSDATHVLIHIYTPAKWDHIIRQYVQDGVWFMHCQWALDCLDKGRKIPELNHHVPGGAPILLDPLFDDFTTSRPVRDAMPAMKISQIFLDASRSRNMTLDAMLKDLSRGHGMYDSKIWKQMYMDWAKGIGMFAKLDQSRYGPPADLKPSILARANSKSVLVKDRMLSTAEMDEILRGKRHKLQDALPSDPAWLILSKKYTRYSRREWYQLHGDWVEGTGRFKDIKAGSVKPPSPLLPVKAKIVSSPSPSPAASGSQQSKVGKDIMSTDEMVSLFKQHDDKLQSMNRREVASYLHEQNPAYTPRMWINLHSEYLSREGRFSRVPRERIGGRSKRKRSVFSSPEIVVPPPKKRAFAKPYTEKEERAMAAYIVGRLPEKTPITAKGWEGFKAGDEFPTRSTGGYVEHHRNFQHRINGYAKQIAKDKGVEDQLEASFNSSDNRSTKDEVESSDDDEDTDESSDTSIEAEVIEVNSSSDEAEYVDMTNDSD</sequence>
<feature type="compositionally biased region" description="Low complexity" evidence="1">
    <location>
        <begin position="275"/>
        <end position="285"/>
    </location>
</feature>
<feature type="compositionally biased region" description="Acidic residues" evidence="1">
    <location>
        <begin position="887"/>
        <end position="899"/>
    </location>
</feature>
<dbReference type="SUPFAM" id="SSF52113">
    <property type="entry name" value="BRCT domain"/>
    <property type="match status" value="1"/>
</dbReference>
<proteinExistence type="predicted"/>
<evidence type="ECO:0000256" key="1">
    <source>
        <dbReference type="SAM" id="MobiDB-lite"/>
    </source>
</evidence>
<feature type="region of interest" description="Disordered" evidence="1">
    <location>
        <begin position="139"/>
        <end position="211"/>
    </location>
</feature>
<feature type="compositionally biased region" description="Low complexity" evidence="1">
    <location>
        <begin position="657"/>
        <end position="671"/>
    </location>
</feature>
<reference evidence="3 4" key="1">
    <citation type="submission" date="2016-06" db="EMBL/GenBank/DDBJ databases">
        <title>Evolution of pathogenesis and genome organization in the Tremellales.</title>
        <authorList>
            <person name="Cuomo C."/>
            <person name="Litvintseva A."/>
            <person name="Heitman J."/>
            <person name="Chen Y."/>
            <person name="Sun S."/>
            <person name="Springer D."/>
            <person name="Dromer F."/>
            <person name="Young S."/>
            <person name="Zeng Q."/>
            <person name="Chapman S."/>
            <person name="Gujja S."/>
            <person name="Saif S."/>
            <person name="Birren B."/>
        </authorList>
    </citation>
    <scope>NUCLEOTIDE SEQUENCE [LARGE SCALE GENOMIC DNA]</scope>
    <source>
        <strain evidence="3 4">ATCC 28783</strain>
    </source>
</reference>
<evidence type="ECO:0000313" key="3">
    <source>
        <dbReference type="EMBL" id="RXK36377.1"/>
    </source>
</evidence>
<dbReference type="InParanoid" id="A0A4Q1BDP4"/>
<feature type="compositionally biased region" description="Basic and acidic residues" evidence="1">
    <location>
        <begin position="262"/>
        <end position="274"/>
    </location>
</feature>
<protein>
    <recommendedName>
        <fullName evidence="2">BRCT domain-containing protein</fullName>
    </recommendedName>
</protein>
<dbReference type="Pfam" id="PF16589">
    <property type="entry name" value="BRCT_2"/>
    <property type="match status" value="1"/>
</dbReference>
<name>A0A4Q1BDP4_TREME</name>
<dbReference type="Gene3D" id="3.40.50.10190">
    <property type="entry name" value="BRCT domain"/>
    <property type="match status" value="1"/>
</dbReference>
<dbReference type="AlphaFoldDB" id="A0A4Q1BDP4"/>
<keyword evidence="4" id="KW-1185">Reference proteome</keyword>
<feature type="compositionally biased region" description="Acidic residues" evidence="1">
    <location>
        <begin position="859"/>
        <end position="871"/>
    </location>
</feature>
<dbReference type="Proteomes" id="UP000289152">
    <property type="component" value="Unassembled WGS sequence"/>
</dbReference>
<gene>
    <name evidence="3" type="ORF">M231_06343</name>
</gene>
<feature type="region of interest" description="Disordered" evidence="1">
    <location>
        <begin position="836"/>
        <end position="899"/>
    </location>
</feature>
<dbReference type="VEuPathDB" id="FungiDB:TREMEDRAFT_73324"/>
<feature type="domain" description="BRCT" evidence="2">
    <location>
        <begin position="377"/>
        <end position="467"/>
    </location>
</feature>